<evidence type="ECO:0000256" key="1">
    <source>
        <dbReference type="ARBA" id="ARBA00009353"/>
    </source>
</evidence>
<dbReference type="NCBIfam" id="TIGR01777">
    <property type="entry name" value="yfcH"/>
    <property type="match status" value="1"/>
</dbReference>
<dbReference type="Proteomes" id="UP000322530">
    <property type="component" value="Unassembled WGS sequence"/>
</dbReference>
<evidence type="ECO:0000259" key="3">
    <source>
        <dbReference type="Pfam" id="PF08338"/>
    </source>
</evidence>
<dbReference type="PANTHER" id="PTHR11092:SF0">
    <property type="entry name" value="EPIMERASE FAMILY PROTEIN SDR39U1"/>
    <property type="match status" value="1"/>
</dbReference>
<dbReference type="InterPro" id="IPR001509">
    <property type="entry name" value="Epimerase_deHydtase"/>
</dbReference>
<dbReference type="Pfam" id="PF08338">
    <property type="entry name" value="DUF1731"/>
    <property type="match status" value="1"/>
</dbReference>
<feature type="domain" description="DUF1731" evidence="3">
    <location>
        <begin position="254"/>
        <end position="300"/>
    </location>
</feature>
<dbReference type="InterPro" id="IPR013549">
    <property type="entry name" value="DUF1731"/>
</dbReference>
<dbReference type="InterPro" id="IPR036291">
    <property type="entry name" value="NAD(P)-bd_dom_sf"/>
</dbReference>
<dbReference type="InterPro" id="IPR010099">
    <property type="entry name" value="SDR39U1"/>
</dbReference>
<name>A0A5A5TBP9_9CHLR</name>
<accession>A0A5A5TBP9</accession>
<evidence type="ECO:0000259" key="2">
    <source>
        <dbReference type="Pfam" id="PF01370"/>
    </source>
</evidence>
<sequence>MRVLITGGTGLIGRALAHLLVPQGYEVIILSRYPQQTAQLFSQQGLPQIQTIGWDATSAQGWGELLTNECAIVNLAGATPAHWRWTRTYRARILESRLSAGQAVIQAMERYGPPAVLIQASASGYYGDRGQELLTETSLPGQGFRARVCQEWEASTAHAPTRRCIVRTGLVLDLHAGAFPPLLQFARVLGNSVGNGHQWLPWIHLVDVARAIQFLLEQRQLSGPFNLCAPERVTNRAFLRAVQAVLQRPSLFPLPAFVLRAALGELATVMLDSQHLVPERLTEATFPFAYPTLSQALSQLLRERGGSPVAKR</sequence>
<dbReference type="Gene3D" id="3.40.50.720">
    <property type="entry name" value="NAD(P)-binding Rossmann-like Domain"/>
    <property type="match status" value="1"/>
</dbReference>
<dbReference type="RefSeq" id="WP_149401635.1">
    <property type="nucleotide sequence ID" value="NZ_BIXY01000028.1"/>
</dbReference>
<keyword evidence="5" id="KW-1185">Reference proteome</keyword>
<feature type="domain" description="NAD-dependent epimerase/dehydratase" evidence="2">
    <location>
        <begin position="3"/>
        <end position="226"/>
    </location>
</feature>
<dbReference type="Pfam" id="PF01370">
    <property type="entry name" value="Epimerase"/>
    <property type="match status" value="1"/>
</dbReference>
<comment type="similarity">
    <text evidence="1">Belongs to the NAD(P)-dependent epimerase/dehydratase family. SDR39U1 subfamily.</text>
</comment>
<dbReference type="EMBL" id="BIXY01000028">
    <property type="protein sequence ID" value="GCF08655.1"/>
    <property type="molecule type" value="Genomic_DNA"/>
</dbReference>
<organism evidence="4 5">
    <name type="scientific">Dictyobacter arantiisoli</name>
    <dbReference type="NCBI Taxonomy" id="2014874"/>
    <lineage>
        <taxon>Bacteria</taxon>
        <taxon>Bacillati</taxon>
        <taxon>Chloroflexota</taxon>
        <taxon>Ktedonobacteria</taxon>
        <taxon>Ktedonobacterales</taxon>
        <taxon>Dictyobacteraceae</taxon>
        <taxon>Dictyobacter</taxon>
    </lineage>
</organism>
<comment type="caution">
    <text evidence="4">The sequence shown here is derived from an EMBL/GenBank/DDBJ whole genome shotgun (WGS) entry which is preliminary data.</text>
</comment>
<dbReference type="PANTHER" id="PTHR11092">
    <property type="entry name" value="SUGAR NUCLEOTIDE EPIMERASE RELATED"/>
    <property type="match status" value="1"/>
</dbReference>
<dbReference type="AlphaFoldDB" id="A0A5A5TBP9"/>
<evidence type="ECO:0000313" key="5">
    <source>
        <dbReference type="Proteomes" id="UP000322530"/>
    </source>
</evidence>
<gene>
    <name evidence="4" type="ORF">KDI_22190</name>
</gene>
<reference evidence="4 5" key="1">
    <citation type="submission" date="2019-01" db="EMBL/GenBank/DDBJ databases">
        <title>Draft genome sequence of Dictyobacter sp. Uno17.</title>
        <authorList>
            <person name="Wang C.M."/>
            <person name="Zheng Y."/>
            <person name="Sakai Y."/>
            <person name="Abe K."/>
            <person name="Yokota A."/>
            <person name="Yabe S."/>
        </authorList>
    </citation>
    <scope>NUCLEOTIDE SEQUENCE [LARGE SCALE GENOMIC DNA]</scope>
    <source>
        <strain evidence="4 5">Uno17</strain>
    </source>
</reference>
<evidence type="ECO:0000313" key="4">
    <source>
        <dbReference type="EMBL" id="GCF08655.1"/>
    </source>
</evidence>
<dbReference type="OrthoDB" id="9801773at2"/>
<proteinExistence type="inferred from homology"/>
<dbReference type="SUPFAM" id="SSF51735">
    <property type="entry name" value="NAD(P)-binding Rossmann-fold domains"/>
    <property type="match status" value="1"/>
</dbReference>
<protein>
    <submittedName>
        <fullName evidence="4">NAD-dependent dehydratase</fullName>
    </submittedName>
</protein>